<dbReference type="Proteomes" id="UP000816034">
    <property type="component" value="Unassembled WGS sequence"/>
</dbReference>
<dbReference type="RefSeq" id="XP_044550337.1">
    <property type="nucleotide sequence ID" value="XM_044692247.1"/>
</dbReference>
<accession>A0AA88GP41</accession>
<proteinExistence type="predicted"/>
<reference evidence="1 2" key="1">
    <citation type="journal article" date="2018" name="BMC Genomics">
        <title>The genome of Naegleria lovaniensis, the basis for a comparative approach to unravel pathogenicity factors of the human pathogenic amoeba N. fowleri.</title>
        <authorList>
            <person name="Liechti N."/>
            <person name="Schurch N."/>
            <person name="Bruggmann R."/>
            <person name="Wittwer M."/>
        </authorList>
    </citation>
    <scope>NUCLEOTIDE SEQUENCE [LARGE SCALE GENOMIC DNA]</scope>
    <source>
        <strain evidence="1 2">ATCC 30569</strain>
    </source>
</reference>
<name>A0AA88GP41_NAELO</name>
<evidence type="ECO:0000313" key="2">
    <source>
        <dbReference type="Proteomes" id="UP000816034"/>
    </source>
</evidence>
<dbReference type="GeneID" id="68095246"/>
<organism evidence="1 2">
    <name type="scientific">Naegleria lovaniensis</name>
    <name type="common">Amoeba</name>
    <dbReference type="NCBI Taxonomy" id="51637"/>
    <lineage>
        <taxon>Eukaryota</taxon>
        <taxon>Discoba</taxon>
        <taxon>Heterolobosea</taxon>
        <taxon>Tetramitia</taxon>
        <taxon>Eutetramitia</taxon>
        <taxon>Vahlkampfiidae</taxon>
        <taxon>Naegleria</taxon>
    </lineage>
</organism>
<comment type="caution">
    <text evidence="1">The sequence shown here is derived from an EMBL/GenBank/DDBJ whole genome shotgun (WGS) entry which is preliminary data.</text>
</comment>
<sequence length="76" mass="8483">MNEKIRKTIETKLIMVLMVRGNTKFSGQFLGGTTIGGIPLHRHTSVIILTEEEISDFLGDKNLEALQKLSGLKKQD</sequence>
<protein>
    <submittedName>
        <fullName evidence="1">Uncharacterized protein</fullName>
    </submittedName>
</protein>
<evidence type="ECO:0000313" key="1">
    <source>
        <dbReference type="EMBL" id="KAG2386345.1"/>
    </source>
</evidence>
<dbReference type="EMBL" id="PYSW02000016">
    <property type="protein sequence ID" value="KAG2386345.1"/>
    <property type="molecule type" value="Genomic_DNA"/>
</dbReference>
<gene>
    <name evidence="1" type="ORF">C9374_002791</name>
</gene>
<keyword evidence="2" id="KW-1185">Reference proteome</keyword>
<dbReference type="AlphaFoldDB" id="A0AA88GP41"/>